<sequence>MTCVLEAEYKRAAEFAFADKHGLVKQPLSKEDVHVFPQNWRCSMETHYDKYEFIRYSNDPSGTLLQDLLPLLRKQGVSESTIDYIAESLRSGRTAHTTVKSAARIYLEDRMRNSPYLMELMVRLFYQDYKLFNYKLPNLDELKGH</sequence>
<dbReference type="GO" id="GO:1902884">
    <property type="term" value="P:positive regulation of response to oxidative stress"/>
    <property type="evidence" value="ECO:0007669"/>
    <property type="project" value="InterPro"/>
</dbReference>
<proteinExistence type="predicted"/>
<dbReference type="GO" id="GO:0050650">
    <property type="term" value="P:chondroitin sulfate proteoglycan biosynthetic process"/>
    <property type="evidence" value="ECO:0007669"/>
    <property type="project" value="InterPro"/>
</dbReference>
<protein>
    <submittedName>
        <fullName evidence="1">Uncharacterized protein</fullName>
    </submittedName>
</protein>
<evidence type="ECO:0000313" key="1">
    <source>
        <dbReference type="EMBL" id="CAJ0604432.1"/>
    </source>
</evidence>
<accession>A0AA36MCG1</accession>
<dbReference type="PANTHER" id="PTHR22900:SF5">
    <property type="entry name" value="PROTEIN CBG14245"/>
    <property type="match status" value="1"/>
</dbReference>
<keyword evidence="2" id="KW-1185">Reference proteome</keyword>
<dbReference type="GO" id="GO:0047756">
    <property type="term" value="F:chondroitin 4-sulfotransferase activity"/>
    <property type="evidence" value="ECO:0007669"/>
    <property type="project" value="InterPro"/>
</dbReference>
<reference evidence="1" key="1">
    <citation type="submission" date="2023-07" db="EMBL/GenBank/DDBJ databases">
        <authorList>
            <consortium name="CYATHOMIX"/>
        </authorList>
    </citation>
    <scope>NUCLEOTIDE SEQUENCE</scope>
    <source>
        <strain evidence="1">N/A</strain>
    </source>
</reference>
<dbReference type="Proteomes" id="UP001176961">
    <property type="component" value="Unassembled WGS sequence"/>
</dbReference>
<evidence type="ECO:0000313" key="2">
    <source>
        <dbReference type="Proteomes" id="UP001176961"/>
    </source>
</evidence>
<name>A0AA36MCG1_CYLNA</name>
<dbReference type="AlphaFoldDB" id="A0AA36MCG1"/>
<comment type="caution">
    <text evidence="1">The sequence shown here is derived from an EMBL/GenBank/DDBJ whole genome shotgun (WGS) entry which is preliminary data.</text>
</comment>
<dbReference type="InterPro" id="IPR005331">
    <property type="entry name" value="Sulfotransferase"/>
</dbReference>
<dbReference type="EMBL" id="CATQJL010000305">
    <property type="protein sequence ID" value="CAJ0604432.1"/>
    <property type="molecule type" value="Genomic_DNA"/>
</dbReference>
<dbReference type="GO" id="GO:0016020">
    <property type="term" value="C:membrane"/>
    <property type="evidence" value="ECO:0007669"/>
    <property type="project" value="InterPro"/>
</dbReference>
<dbReference type="PANTHER" id="PTHR22900">
    <property type="entry name" value="PROTEIN CBG14245-RELATED"/>
    <property type="match status" value="1"/>
</dbReference>
<dbReference type="Pfam" id="PF03567">
    <property type="entry name" value="Sulfotransfer_2"/>
    <property type="match status" value="1"/>
</dbReference>
<gene>
    <name evidence="1" type="ORF">CYNAS_LOCUS16415</name>
</gene>
<dbReference type="InterPro" id="IPR007669">
    <property type="entry name" value="Chst-1-like"/>
</dbReference>
<organism evidence="1 2">
    <name type="scientific">Cylicocyclus nassatus</name>
    <name type="common">Nematode worm</name>
    <dbReference type="NCBI Taxonomy" id="53992"/>
    <lineage>
        <taxon>Eukaryota</taxon>
        <taxon>Metazoa</taxon>
        <taxon>Ecdysozoa</taxon>
        <taxon>Nematoda</taxon>
        <taxon>Chromadorea</taxon>
        <taxon>Rhabditida</taxon>
        <taxon>Rhabditina</taxon>
        <taxon>Rhabditomorpha</taxon>
        <taxon>Strongyloidea</taxon>
        <taxon>Strongylidae</taxon>
        <taxon>Cylicocyclus</taxon>
    </lineage>
</organism>